<dbReference type="AlphaFoldDB" id="A0A221SV13"/>
<proteinExistence type="predicted"/>
<keyword evidence="3" id="KW-1185">Reference proteome</keyword>
<accession>A0A221SV13</accession>
<reference evidence="2 3" key="1">
    <citation type="submission" date="2017-05" db="EMBL/GenBank/DDBJ databases">
        <title>The complete genome sequence of Deinococcus ficus isolated from the rhizosphere of the Ficus religiosa L. in Taiwan.</title>
        <authorList>
            <person name="Wu K.-M."/>
            <person name="Liao T.-L."/>
            <person name="Liu Y.-M."/>
            <person name="Young C.-C."/>
            <person name="Tsai S.-F."/>
        </authorList>
    </citation>
    <scope>NUCLEOTIDE SEQUENCE [LARGE SCALE GENOMIC DNA]</scope>
    <source>
        <strain evidence="2 3">CC-FR2-10</strain>
    </source>
</reference>
<dbReference type="PANTHER" id="PTHR43685">
    <property type="entry name" value="GLYCOSYLTRANSFERASE"/>
    <property type="match status" value="1"/>
</dbReference>
<sequence>MIASVIIPTHLRHDSLNLILEDLYNQEYPKDLYEVIVVDSKEHVENTQEFIHNIQFHNFVKILEADNNIAKKRNTGAECASGEYLIFLDDDMRVGGNFIETHIAAHIEPGLIVSGRVQFPEKWIRESNYYKYKNSRHVGRYNDGAKLSGHHFTSMNFSILKHTFLLMNGFDESFQFYGGEDIEFGLRADRFGVKHRYCEKCVAIHCETQGSLKSFMNKVYKAAFYSHPLVIAKSPATQYITTFILTEDGFQRPLEKEMLFLIVDRLANSKVINILLALLGRLNRNSFLYSPRLYMLLTLIVTRKAATDRYMEKYDPIFD</sequence>
<dbReference type="Gene3D" id="3.90.550.10">
    <property type="entry name" value="Spore Coat Polysaccharide Biosynthesis Protein SpsA, Chain A"/>
    <property type="match status" value="1"/>
</dbReference>
<dbReference type="InterPro" id="IPR001173">
    <property type="entry name" value="Glyco_trans_2-like"/>
</dbReference>
<dbReference type="SUPFAM" id="SSF53448">
    <property type="entry name" value="Nucleotide-diphospho-sugar transferases"/>
    <property type="match status" value="1"/>
</dbReference>
<dbReference type="RefSeq" id="WP_081426027.1">
    <property type="nucleotide sequence ID" value="NZ_CP021081.1"/>
</dbReference>
<protein>
    <recommendedName>
        <fullName evidence="1">Glycosyltransferase 2-like domain-containing protein</fullName>
    </recommendedName>
</protein>
<dbReference type="InterPro" id="IPR029044">
    <property type="entry name" value="Nucleotide-diphossugar_trans"/>
</dbReference>
<dbReference type="EMBL" id="CP021081">
    <property type="protein sequence ID" value="ASN80489.1"/>
    <property type="molecule type" value="Genomic_DNA"/>
</dbReference>
<dbReference type="Pfam" id="PF00535">
    <property type="entry name" value="Glycos_transf_2"/>
    <property type="match status" value="1"/>
</dbReference>
<dbReference type="KEGG" id="dfc:DFI_05260"/>
<feature type="domain" description="Glycosyltransferase 2-like" evidence="1">
    <location>
        <begin position="4"/>
        <end position="162"/>
    </location>
</feature>
<organism evidence="2 3">
    <name type="scientific">Deinococcus ficus</name>
    <dbReference type="NCBI Taxonomy" id="317577"/>
    <lineage>
        <taxon>Bacteria</taxon>
        <taxon>Thermotogati</taxon>
        <taxon>Deinococcota</taxon>
        <taxon>Deinococci</taxon>
        <taxon>Deinococcales</taxon>
        <taxon>Deinococcaceae</taxon>
        <taxon>Deinococcus</taxon>
    </lineage>
</organism>
<dbReference type="PANTHER" id="PTHR43685:SF3">
    <property type="entry name" value="SLR2126 PROTEIN"/>
    <property type="match status" value="1"/>
</dbReference>
<name>A0A221SV13_9DEIO</name>
<gene>
    <name evidence="2" type="ORF">DFI_05260</name>
</gene>
<evidence type="ECO:0000259" key="1">
    <source>
        <dbReference type="Pfam" id="PF00535"/>
    </source>
</evidence>
<evidence type="ECO:0000313" key="2">
    <source>
        <dbReference type="EMBL" id="ASN80489.1"/>
    </source>
</evidence>
<dbReference type="InterPro" id="IPR050834">
    <property type="entry name" value="Glycosyltransf_2"/>
</dbReference>
<dbReference type="Proteomes" id="UP000259030">
    <property type="component" value="Chromosome"/>
</dbReference>
<evidence type="ECO:0000313" key="3">
    <source>
        <dbReference type="Proteomes" id="UP000259030"/>
    </source>
</evidence>